<dbReference type="InterPro" id="IPR019845">
    <property type="entry name" value="Squalene/phytoene_synthase_CS"/>
</dbReference>
<dbReference type="InterPro" id="IPR017828">
    <property type="entry name" value="SQ_synth_HpnD-like"/>
</dbReference>
<dbReference type="GO" id="GO:0016117">
    <property type="term" value="P:carotenoid biosynthetic process"/>
    <property type="evidence" value="ECO:0007669"/>
    <property type="project" value="InterPro"/>
</dbReference>
<dbReference type="HOGENOM" id="CLU_037269_1_1_11"/>
<dbReference type="GO" id="GO:0004311">
    <property type="term" value="F:geranylgeranyl diphosphate synthase activity"/>
    <property type="evidence" value="ECO:0007669"/>
    <property type="project" value="InterPro"/>
</dbReference>
<dbReference type="PANTHER" id="PTHR31480">
    <property type="entry name" value="BIFUNCTIONAL LYCOPENE CYCLASE/PHYTOENE SYNTHASE"/>
    <property type="match status" value="1"/>
</dbReference>
<sequence>MNAPSAARLATAYAECEHIMVSAARNFSYGIRLLPPGKRQALAAVYALARRIDDIGDGTLPDDEKLRLLDDVRMSIKRMGEPTDDPVLLAVGDAARRLPIPIDAFFELIEGCELDVRNTRYPTFRELTHYCRCVAGSIGRLSLGVFDPADFATAEPLADALGIALQLTNILRDIREDLLRGRVYLPLDELTAAGIEPHLDDRGMVADERGRFAEFIRDQAARAETWYARGFALLPMLDRRSAACTAAMAGIYHRLLQRIARNPRAVLQRRVALPAWEKAALAARAFATGGLGEAAARRSAGAR</sequence>
<proteinExistence type="predicted"/>
<dbReference type="PROSITE" id="PS01045">
    <property type="entry name" value="SQUALEN_PHYTOEN_SYN_2"/>
    <property type="match status" value="1"/>
</dbReference>
<dbReference type="OrthoDB" id="9807580at2"/>
<dbReference type="InterPro" id="IPR044843">
    <property type="entry name" value="Trans_IPPS_bact-type"/>
</dbReference>
<dbReference type="InParanoid" id="A0LVK6"/>
<dbReference type="eggNOG" id="COG1562">
    <property type="taxonomic scope" value="Bacteria"/>
</dbReference>
<dbReference type="SFLD" id="SFLDS00005">
    <property type="entry name" value="Isoprenoid_Synthase_Type_I"/>
    <property type="match status" value="1"/>
</dbReference>
<evidence type="ECO:0000313" key="3">
    <source>
        <dbReference type="EMBL" id="ABK53466.1"/>
    </source>
</evidence>
<protein>
    <submittedName>
        <fullName evidence="3">Squalene/phytoene synthase</fullName>
    </submittedName>
</protein>
<evidence type="ECO:0000256" key="1">
    <source>
        <dbReference type="ARBA" id="ARBA00004684"/>
    </source>
</evidence>
<dbReference type="CDD" id="cd00683">
    <property type="entry name" value="Trans_IPPS_HH"/>
    <property type="match status" value="1"/>
</dbReference>
<comment type="pathway">
    <text evidence="1">Carotenoid biosynthesis; phytoene biosynthesis.</text>
</comment>
<dbReference type="AlphaFoldDB" id="A0LVK6"/>
<dbReference type="InterPro" id="IPR002060">
    <property type="entry name" value="Squ/phyt_synthse"/>
</dbReference>
<dbReference type="FunCoup" id="A0LVK6">
    <property type="interactions" value="35"/>
</dbReference>
<dbReference type="InterPro" id="IPR008949">
    <property type="entry name" value="Isoprenoid_synthase_dom_sf"/>
</dbReference>
<dbReference type="GO" id="GO:0051996">
    <property type="term" value="F:squalene synthase [NAD(P)H] activity"/>
    <property type="evidence" value="ECO:0007669"/>
    <property type="project" value="InterPro"/>
</dbReference>
<evidence type="ECO:0000313" key="4">
    <source>
        <dbReference type="Proteomes" id="UP000008221"/>
    </source>
</evidence>
<evidence type="ECO:0000256" key="2">
    <source>
        <dbReference type="ARBA" id="ARBA00022679"/>
    </source>
</evidence>
<reference evidence="3 4" key="1">
    <citation type="journal article" date="2009" name="Genome Res.">
        <title>Complete genome of the cellulolytic thermophile Acidothermus cellulolyticus 11B provides insights into its ecophysiological and evolutionary adaptations.</title>
        <authorList>
            <person name="Barabote R.D."/>
            <person name="Xie G."/>
            <person name="Leu D.H."/>
            <person name="Normand P."/>
            <person name="Necsulea A."/>
            <person name="Daubin V."/>
            <person name="Medigue C."/>
            <person name="Adney W.S."/>
            <person name="Xu X.C."/>
            <person name="Lapidus A."/>
            <person name="Parales R.E."/>
            <person name="Detter C."/>
            <person name="Pujic P."/>
            <person name="Bruce D."/>
            <person name="Lavire C."/>
            <person name="Challacombe J.F."/>
            <person name="Brettin T.S."/>
            <person name="Berry A.M."/>
        </authorList>
    </citation>
    <scope>NUCLEOTIDE SEQUENCE [LARGE SCALE GENOMIC DNA]</scope>
    <source>
        <strain evidence="4">ATCC 43068 / DSM 8971 / 11B</strain>
    </source>
</reference>
<dbReference type="Gene3D" id="1.10.600.10">
    <property type="entry name" value="Farnesyl Diphosphate Synthase"/>
    <property type="match status" value="1"/>
</dbReference>
<keyword evidence="4" id="KW-1185">Reference proteome</keyword>
<dbReference type="RefSeq" id="WP_011720529.1">
    <property type="nucleotide sequence ID" value="NC_008578.1"/>
</dbReference>
<dbReference type="SFLD" id="SFLDG01212">
    <property type="entry name" value="Phytoene_synthase_like"/>
    <property type="match status" value="1"/>
</dbReference>
<organism evidence="3 4">
    <name type="scientific">Acidothermus cellulolyticus (strain ATCC 43068 / DSM 8971 / 11B)</name>
    <dbReference type="NCBI Taxonomy" id="351607"/>
    <lineage>
        <taxon>Bacteria</taxon>
        <taxon>Bacillati</taxon>
        <taxon>Actinomycetota</taxon>
        <taxon>Actinomycetes</taxon>
        <taxon>Acidothermales</taxon>
        <taxon>Acidothermaceae</taxon>
        <taxon>Acidothermus</taxon>
    </lineage>
</organism>
<name>A0LVK6_ACIC1</name>
<dbReference type="STRING" id="351607.Acel_1694"/>
<dbReference type="NCBIfam" id="TIGR03465">
    <property type="entry name" value="HpnD"/>
    <property type="match status" value="1"/>
</dbReference>
<dbReference type="UniPathway" id="UPA00799"/>
<dbReference type="EMBL" id="CP000481">
    <property type="protein sequence ID" value="ABK53466.1"/>
    <property type="molecule type" value="Genomic_DNA"/>
</dbReference>
<dbReference type="SFLD" id="SFLDG01018">
    <property type="entry name" value="Squalene/Phytoene_Synthase_Lik"/>
    <property type="match status" value="1"/>
</dbReference>
<accession>A0LVK6</accession>
<dbReference type="Proteomes" id="UP000008221">
    <property type="component" value="Chromosome"/>
</dbReference>
<dbReference type="KEGG" id="ace:Acel_1694"/>
<dbReference type="InterPro" id="IPR033904">
    <property type="entry name" value="Trans_IPPS_HH"/>
</dbReference>
<gene>
    <name evidence="3" type="ordered locus">Acel_1694</name>
</gene>
<dbReference type="SUPFAM" id="SSF48576">
    <property type="entry name" value="Terpenoid synthases"/>
    <property type="match status" value="1"/>
</dbReference>
<dbReference type="Pfam" id="PF00494">
    <property type="entry name" value="SQS_PSY"/>
    <property type="match status" value="1"/>
</dbReference>
<keyword evidence="2" id="KW-0808">Transferase</keyword>